<dbReference type="OrthoDB" id="6105938at2759"/>
<protein>
    <recommendedName>
        <fullName evidence="7">C2H2-type domain-containing protein</fullName>
    </recommendedName>
</protein>
<evidence type="ECO:0000313" key="9">
    <source>
        <dbReference type="Proteomes" id="UP000178912"/>
    </source>
</evidence>
<evidence type="ECO:0000256" key="5">
    <source>
        <dbReference type="PROSITE-ProRule" id="PRU00042"/>
    </source>
</evidence>
<reference evidence="9" key="1">
    <citation type="submission" date="2016-03" db="EMBL/GenBank/DDBJ databases">
        <authorList>
            <person name="Guldener U."/>
        </authorList>
    </citation>
    <scope>NUCLEOTIDE SEQUENCE [LARGE SCALE GENOMIC DNA]</scope>
    <source>
        <strain evidence="9">04CH-RAC-A.6.1</strain>
    </source>
</reference>
<dbReference type="GO" id="GO:0000981">
    <property type="term" value="F:DNA-binding transcription factor activity, RNA polymerase II-specific"/>
    <property type="evidence" value="ECO:0007669"/>
    <property type="project" value="TreeGrafter"/>
</dbReference>
<evidence type="ECO:0000256" key="4">
    <source>
        <dbReference type="ARBA" id="ARBA00022833"/>
    </source>
</evidence>
<keyword evidence="9" id="KW-1185">Reference proteome</keyword>
<proteinExistence type="predicted"/>
<keyword evidence="2" id="KW-0677">Repeat</keyword>
<dbReference type="AlphaFoldDB" id="A0A1E1JRG0"/>
<accession>A0A1E1JRG0</accession>
<name>A0A1E1JRG0_9HELO</name>
<sequence>MDHWCFDCGAGFASFQAVSSHCRAKRHRVGVECDDPDCEDLFIDEDTAQVHYDEEHRIWCYSCDETFSSEDELDCHDRVYHNFPCYTCDKMFRSDAALDQHNDAKHHNYCEACEEWFFSEASWSTHLDTAHSFVCPECPERSSYRTASALQAHQDSPAHCFECGKCERKFRTTQGLTQHINSAHFVCSKCNVHFGTGAELTDHTTITHVFACNSCDMKFDTTSKRNAHVSSAHVVRCNLCKETFKTEETRRVHIDTKHKFPCTGCSLVFGSTEELAKHVSDKHVFCCEHCPKSFFSQQLLEAHISTSHKIICKKCFKTFASHKNHAEHLEKEHVIPCKICKEILLSAEDQLKHTAVRHGYSCCSCVESFATKLELTAHRTNTHGIECHECDQRFMSSSTFAKHFMEAHMHKCTICKAYFDNKDTFKEHTASAHENKPALICGLCKDGVFPNIAALEKHTAELHSAQSEPDSIFYESFEGFSPEKESEIFKQDGLLNQENLSPNGTENSKPASHTKEPFEIKYPPMLKEPLPPQCMSCPNKLFLSQATLEKHFIESHADNIKQSCHLCYNLNFDSSSARLKHHADDHSFKCPYCIAQFERSHLLVSHIDDSHTYRCTYTRCGGLPFTSAKEMDKHIKTHEMLDKGIIEKENKLTHISNNESGPATATTKPSTSSCSPPNCKACLTYHTHHGTIYSCKECEGADFLSPEDLNRHIKHSPFHGKPKYDCTECLMEFADQIKLLLHIESKPHKTKWVLSML</sequence>
<feature type="domain" description="C2H2-type" evidence="7">
    <location>
        <begin position="161"/>
        <end position="184"/>
    </location>
</feature>
<dbReference type="PANTHER" id="PTHR24379:SF127">
    <property type="entry name" value="BLOODY FINGERS-RELATED"/>
    <property type="match status" value="1"/>
</dbReference>
<dbReference type="GO" id="GO:0008270">
    <property type="term" value="F:zinc ion binding"/>
    <property type="evidence" value="ECO:0007669"/>
    <property type="project" value="UniProtKB-KW"/>
</dbReference>
<feature type="domain" description="C2H2-type" evidence="7">
    <location>
        <begin position="588"/>
        <end position="612"/>
    </location>
</feature>
<keyword evidence="1" id="KW-0479">Metal-binding</keyword>
<evidence type="ECO:0000256" key="6">
    <source>
        <dbReference type="SAM" id="MobiDB-lite"/>
    </source>
</evidence>
<evidence type="ECO:0000313" key="8">
    <source>
        <dbReference type="EMBL" id="CZS88398.1"/>
    </source>
</evidence>
<dbReference type="EMBL" id="FJUX01000001">
    <property type="protein sequence ID" value="CZS88398.1"/>
    <property type="molecule type" value="Genomic_DNA"/>
</dbReference>
<keyword evidence="4" id="KW-0862">Zinc</keyword>
<feature type="domain" description="C2H2-type" evidence="7">
    <location>
        <begin position="360"/>
        <end position="383"/>
    </location>
</feature>
<dbReference type="Proteomes" id="UP000178912">
    <property type="component" value="Unassembled WGS sequence"/>
</dbReference>
<dbReference type="GO" id="GO:0000977">
    <property type="term" value="F:RNA polymerase II transcription regulatory region sequence-specific DNA binding"/>
    <property type="evidence" value="ECO:0007669"/>
    <property type="project" value="TreeGrafter"/>
</dbReference>
<feature type="domain" description="C2H2-type" evidence="7">
    <location>
        <begin position="385"/>
        <end position="408"/>
    </location>
</feature>
<dbReference type="Pfam" id="PF00096">
    <property type="entry name" value="zf-C2H2"/>
    <property type="match status" value="2"/>
</dbReference>
<dbReference type="SMART" id="SM00355">
    <property type="entry name" value="ZnF_C2H2"/>
    <property type="match status" value="24"/>
</dbReference>
<gene>
    <name evidence="8" type="ORF">RAG0_00143</name>
</gene>
<feature type="domain" description="C2H2-type" evidence="7">
    <location>
        <begin position="83"/>
        <end position="106"/>
    </location>
</feature>
<feature type="compositionally biased region" description="Polar residues" evidence="6">
    <location>
        <begin position="496"/>
        <end position="511"/>
    </location>
</feature>
<feature type="domain" description="C2H2-type" evidence="7">
    <location>
        <begin position="185"/>
        <end position="208"/>
    </location>
</feature>
<feature type="domain" description="C2H2-type" evidence="7">
    <location>
        <begin position="285"/>
        <end position="308"/>
    </location>
</feature>
<keyword evidence="3 5" id="KW-0863">Zinc-finger</keyword>
<feature type="region of interest" description="Disordered" evidence="6">
    <location>
        <begin position="496"/>
        <end position="516"/>
    </location>
</feature>
<dbReference type="PROSITE" id="PS50157">
    <property type="entry name" value="ZINC_FINGER_C2H2_2"/>
    <property type="match status" value="7"/>
</dbReference>
<dbReference type="GO" id="GO:0005634">
    <property type="term" value="C:nucleus"/>
    <property type="evidence" value="ECO:0007669"/>
    <property type="project" value="TreeGrafter"/>
</dbReference>
<dbReference type="InterPro" id="IPR013087">
    <property type="entry name" value="Znf_C2H2_type"/>
</dbReference>
<evidence type="ECO:0000256" key="1">
    <source>
        <dbReference type="ARBA" id="ARBA00022723"/>
    </source>
</evidence>
<evidence type="ECO:0000256" key="3">
    <source>
        <dbReference type="ARBA" id="ARBA00022771"/>
    </source>
</evidence>
<evidence type="ECO:0000256" key="2">
    <source>
        <dbReference type="ARBA" id="ARBA00022737"/>
    </source>
</evidence>
<feature type="region of interest" description="Disordered" evidence="6">
    <location>
        <begin position="654"/>
        <end position="675"/>
    </location>
</feature>
<evidence type="ECO:0000259" key="7">
    <source>
        <dbReference type="PROSITE" id="PS50157"/>
    </source>
</evidence>
<dbReference type="PANTHER" id="PTHR24379">
    <property type="entry name" value="KRAB AND ZINC FINGER DOMAIN-CONTAINING"/>
    <property type="match status" value="1"/>
</dbReference>
<feature type="compositionally biased region" description="Low complexity" evidence="6">
    <location>
        <begin position="662"/>
        <end position="675"/>
    </location>
</feature>
<dbReference type="Gene3D" id="3.30.160.60">
    <property type="entry name" value="Classic Zinc Finger"/>
    <property type="match status" value="5"/>
</dbReference>
<organism evidence="8 9">
    <name type="scientific">Rhynchosporium agropyri</name>
    <dbReference type="NCBI Taxonomy" id="914238"/>
    <lineage>
        <taxon>Eukaryota</taxon>
        <taxon>Fungi</taxon>
        <taxon>Dikarya</taxon>
        <taxon>Ascomycota</taxon>
        <taxon>Pezizomycotina</taxon>
        <taxon>Leotiomycetes</taxon>
        <taxon>Helotiales</taxon>
        <taxon>Ploettnerulaceae</taxon>
        <taxon>Rhynchosporium</taxon>
    </lineage>
</organism>
<dbReference type="PROSITE" id="PS00028">
    <property type="entry name" value="ZINC_FINGER_C2H2_1"/>
    <property type="match status" value="12"/>
</dbReference>